<feature type="transmembrane region" description="Helical" evidence="8">
    <location>
        <begin position="251"/>
        <end position="274"/>
    </location>
</feature>
<protein>
    <submittedName>
        <fullName evidence="9">Undecaprenyl/decaprenyl-phosphate alpha-N-acetylglucosaminyl 1-phosphate transferase</fullName>
    </submittedName>
</protein>
<evidence type="ECO:0000256" key="8">
    <source>
        <dbReference type="SAM" id="Phobius"/>
    </source>
</evidence>
<dbReference type="CDD" id="cd06853">
    <property type="entry name" value="GT_WecA_like"/>
    <property type="match status" value="1"/>
</dbReference>
<feature type="transmembrane region" description="Helical" evidence="8">
    <location>
        <begin position="72"/>
        <end position="90"/>
    </location>
</feature>
<dbReference type="AlphaFoldDB" id="A0A2S5A9Q8"/>
<dbReference type="GO" id="GO:0016780">
    <property type="term" value="F:phosphotransferase activity, for other substituted phosphate groups"/>
    <property type="evidence" value="ECO:0007669"/>
    <property type="project" value="InterPro"/>
</dbReference>
<dbReference type="InterPro" id="IPR000715">
    <property type="entry name" value="Glycosyl_transferase_4"/>
</dbReference>
<feature type="transmembrane region" description="Helical" evidence="8">
    <location>
        <begin position="6"/>
        <end position="27"/>
    </location>
</feature>
<evidence type="ECO:0000313" key="10">
    <source>
        <dbReference type="Proteomes" id="UP000236893"/>
    </source>
</evidence>
<keyword evidence="2" id="KW-1003">Cell membrane</keyword>
<sequence>MLLHLLIFLSALLVVSFSIPSIIYVAFKKRLFDMPSEERKIHKKIIPNLGGIAIFTGFLFSTSLFIKSTLLPEAGVILASGIILFVIGLKDDLVGMSPVKKLLAQIIAAMLVAVLADIRIRSMHGLLGLNDFSYPVSVGLTVLVIVAVVNAFNLVDGIDGLAGSLGVVVSLTYSLLFYLMGDMGWSYMAIAMAGSLIGFLIYNVSPAKIFMGDTGSLLVGMISAVLSVQFIDLSNVHTIQAFGLGIHSSPALVMAILIIPLFDTTRVFTLRILNSESPFKADRNHLHHRLIDLKLSHSICAFILVGVNLLFISLALAFQHIGTMELLLVLSFFAVFFNSTLTILLNKRKKKDLIVQDAKHTADSLATDPKEEKEKFVESILERIAKN</sequence>
<keyword evidence="5 8" id="KW-1133">Transmembrane helix</keyword>
<evidence type="ECO:0000256" key="7">
    <source>
        <dbReference type="PIRSR" id="PIRSR600715-1"/>
    </source>
</evidence>
<comment type="subcellular location">
    <subcellularLocation>
        <location evidence="1">Cell membrane</location>
        <topology evidence="1">Multi-pass membrane protein</topology>
    </subcellularLocation>
</comment>
<accession>A0A2S5A9Q8</accession>
<keyword evidence="7" id="KW-0460">Magnesium</keyword>
<feature type="binding site" evidence="7">
    <location>
        <position position="213"/>
    </location>
    <ligand>
        <name>Mg(2+)</name>
        <dbReference type="ChEBI" id="CHEBI:18420"/>
    </ligand>
</feature>
<evidence type="ECO:0000256" key="3">
    <source>
        <dbReference type="ARBA" id="ARBA00022679"/>
    </source>
</evidence>
<feature type="transmembrane region" description="Helical" evidence="8">
    <location>
        <begin position="132"/>
        <end position="154"/>
    </location>
</feature>
<dbReference type="GO" id="GO:0046872">
    <property type="term" value="F:metal ion binding"/>
    <property type="evidence" value="ECO:0007669"/>
    <property type="project" value="UniProtKB-KW"/>
</dbReference>
<dbReference type="RefSeq" id="WP_103787358.1">
    <property type="nucleotide sequence ID" value="NZ_PQVF01000001.1"/>
</dbReference>
<dbReference type="GO" id="GO:0071555">
    <property type="term" value="P:cell wall organization"/>
    <property type="evidence" value="ECO:0007669"/>
    <property type="project" value="TreeGrafter"/>
</dbReference>
<feature type="transmembrane region" description="Helical" evidence="8">
    <location>
        <begin position="102"/>
        <end position="120"/>
    </location>
</feature>
<name>A0A2S5A9Q8_9SPHI</name>
<dbReference type="Pfam" id="PF00953">
    <property type="entry name" value="Glycos_transf_4"/>
    <property type="match status" value="1"/>
</dbReference>
<keyword evidence="6 8" id="KW-0472">Membrane</keyword>
<keyword evidence="7" id="KW-0479">Metal-binding</keyword>
<evidence type="ECO:0000256" key="1">
    <source>
        <dbReference type="ARBA" id="ARBA00004651"/>
    </source>
</evidence>
<dbReference type="Proteomes" id="UP000236893">
    <property type="component" value="Unassembled WGS sequence"/>
</dbReference>
<dbReference type="OrthoDB" id="9783652at2"/>
<feature type="transmembrane region" description="Helical" evidence="8">
    <location>
        <begin position="295"/>
        <end position="318"/>
    </location>
</feature>
<evidence type="ECO:0000256" key="5">
    <source>
        <dbReference type="ARBA" id="ARBA00022989"/>
    </source>
</evidence>
<dbReference type="PANTHER" id="PTHR22926">
    <property type="entry name" value="PHOSPHO-N-ACETYLMURAMOYL-PENTAPEPTIDE-TRANSFERASE"/>
    <property type="match status" value="1"/>
</dbReference>
<proteinExistence type="predicted"/>
<gene>
    <name evidence="9" type="ORF">C3K47_01815</name>
</gene>
<evidence type="ECO:0000256" key="6">
    <source>
        <dbReference type="ARBA" id="ARBA00023136"/>
    </source>
</evidence>
<reference evidence="9 10" key="1">
    <citation type="submission" date="2018-01" db="EMBL/GenBank/DDBJ databases">
        <authorList>
            <person name="Gaut B.S."/>
            <person name="Morton B.R."/>
            <person name="Clegg M.T."/>
            <person name="Duvall M.R."/>
        </authorList>
    </citation>
    <scope>NUCLEOTIDE SEQUENCE [LARGE SCALE GENOMIC DNA]</scope>
    <source>
        <strain evidence="9 10">HR-AV</strain>
    </source>
</reference>
<keyword evidence="10" id="KW-1185">Reference proteome</keyword>
<feature type="transmembrane region" description="Helical" evidence="8">
    <location>
        <begin position="48"/>
        <end position="66"/>
    </location>
</feature>
<comment type="caution">
    <text evidence="9">The sequence shown here is derived from an EMBL/GenBank/DDBJ whole genome shotgun (WGS) entry which is preliminary data.</text>
</comment>
<dbReference type="GO" id="GO:0005886">
    <property type="term" value="C:plasma membrane"/>
    <property type="evidence" value="ECO:0007669"/>
    <property type="project" value="UniProtKB-SubCell"/>
</dbReference>
<evidence type="ECO:0000313" key="9">
    <source>
        <dbReference type="EMBL" id="POY39256.1"/>
    </source>
</evidence>
<comment type="cofactor">
    <cofactor evidence="7">
        <name>Mg(2+)</name>
        <dbReference type="ChEBI" id="CHEBI:18420"/>
    </cofactor>
</comment>
<feature type="transmembrane region" description="Helical" evidence="8">
    <location>
        <begin position="185"/>
        <end position="202"/>
    </location>
</feature>
<dbReference type="GO" id="GO:0044038">
    <property type="term" value="P:cell wall macromolecule biosynthetic process"/>
    <property type="evidence" value="ECO:0007669"/>
    <property type="project" value="TreeGrafter"/>
</dbReference>
<dbReference type="EMBL" id="PQVF01000001">
    <property type="protein sequence ID" value="POY39256.1"/>
    <property type="molecule type" value="Genomic_DNA"/>
</dbReference>
<dbReference type="PANTHER" id="PTHR22926:SF3">
    <property type="entry name" value="UNDECAPRENYL-PHOSPHATE ALPHA-N-ACETYLGLUCOSAMINYL 1-PHOSPHATE TRANSFERASE"/>
    <property type="match status" value="1"/>
</dbReference>
<dbReference type="GO" id="GO:0009103">
    <property type="term" value="P:lipopolysaccharide biosynthetic process"/>
    <property type="evidence" value="ECO:0007669"/>
    <property type="project" value="TreeGrafter"/>
</dbReference>
<evidence type="ECO:0000256" key="4">
    <source>
        <dbReference type="ARBA" id="ARBA00022692"/>
    </source>
</evidence>
<keyword evidence="3 9" id="KW-0808">Transferase</keyword>
<feature type="binding site" evidence="7">
    <location>
        <position position="153"/>
    </location>
    <ligand>
        <name>Mg(2+)</name>
        <dbReference type="ChEBI" id="CHEBI:18420"/>
    </ligand>
</feature>
<keyword evidence="4 8" id="KW-0812">Transmembrane</keyword>
<feature type="transmembrane region" description="Helical" evidence="8">
    <location>
        <begin position="161"/>
        <end position="179"/>
    </location>
</feature>
<feature type="transmembrane region" description="Helical" evidence="8">
    <location>
        <begin position="324"/>
        <end position="345"/>
    </location>
</feature>
<evidence type="ECO:0000256" key="2">
    <source>
        <dbReference type="ARBA" id="ARBA00022475"/>
    </source>
</evidence>
<organism evidence="9 10">
    <name type="scientific">Solitalea longa</name>
    <dbReference type="NCBI Taxonomy" id="2079460"/>
    <lineage>
        <taxon>Bacteria</taxon>
        <taxon>Pseudomonadati</taxon>
        <taxon>Bacteroidota</taxon>
        <taxon>Sphingobacteriia</taxon>
        <taxon>Sphingobacteriales</taxon>
        <taxon>Sphingobacteriaceae</taxon>
        <taxon>Solitalea</taxon>
    </lineage>
</organism>
<feature type="transmembrane region" description="Helical" evidence="8">
    <location>
        <begin position="214"/>
        <end position="231"/>
    </location>
</feature>